<evidence type="ECO:0000256" key="3">
    <source>
        <dbReference type="ARBA" id="ARBA00012891"/>
    </source>
</evidence>
<evidence type="ECO:0000259" key="9">
    <source>
        <dbReference type="PROSITE" id="PS52039"/>
    </source>
</evidence>
<dbReference type="InterPro" id="IPR003602">
    <property type="entry name" value="Topo_IA_DNA-bd_dom"/>
</dbReference>
<dbReference type="PANTHER" id="PTHR42785">
    <property type="entry name" value="DNA TOPOISOMERASE, TYPE IA, CORE"/>
    <property type="match status" value="1"/>
</dbReference>
<dbReference type="GO" id="GO:0003677">
    <property type="term" value="F:DNA binding"/>
    <property type="evidence" value="ECO:0007669"/>
    <property type="project" value="UniProtKB-KW"/>
</dbReference>
<dbReference type="PROSITE" id="PS50880">
    <property type="entry name" value="TOPRIM"/>
    <property type="match status" value="1"/>
</dbReference>
<evidence type="ECO:0000313" key="11">
    <source>
        <dbReference type="Proteomes" id="UP000203826"/>
    </source>
</evidence>
<feature type="domain" description="Toprim" evidence="8">
    <location>
        <begin position="3"/>
        <end position="112"/>
    </location>
</feature>
<dbReference type="Pfam" id="PF01751">
    <property type="entry name" value="Toprim"/>
    <property type="match status" value="1"/>
</dbReference>
<dbReference type="EC" id="5.6.2.1" evidence="3"/>
<dbReference type="InterPro" id="IPR023406">
    <property type="entry name" value="Topo_IA_AS"/>
</dbReference>
<dbReference type="CDD" id="cd00186">
    <property type="entry name" value="TOP1Ac"/>
    <property type="match status" value="1"/>
</dbReference>
<dbReference type="InterPro" id="IPR023405">
    <property type="entry name" value="Topo_IA_core_domain"/>
</dbReference>
<keyword evidence="5" id="KW-0238">DNA-binding</keyword>
<name>A0A0N9R437_9VIRU</name>
<proteinExistence type="inferred from homology"/>
<dbReference type="PRINTS" id="PR00417">
    <property type="entry name" value="PRTPISMRASEI"/>
</dbReference>
<reference evidence="10 11" key="1">
    <citation type="journal article" date="2015" name="Genome Announc.">
        <title>The 474-Kilobase-Pair Complete Genome Sequence of CeV-01B, a Virus Infecting Haptolina (Chrysochromulina) ericina (Prymnesiophyceae).</title>
        <authorList>
            <person name="Gallot-Lavallee L."/>
            <person name="Pagarete A."/>
            <person name="Legendre M."/>
            <person name="Santini S."/>
            <person name="Sandaa R.A."/>
            <person name="Himmelbauer H."/>
            <person name="Ogata H."/>
            <person name="Bratbak G."/>
            <person name="Claverie J.M."/>
        </authorList>
    </citation>
    <scope>NUCLEOTIDE SEQUENCE [LARGE SCALE GENOMIC DNA]</scope>
    <source>
        <strain evidence="10">CeV-01B</strain>
    </source>
</reference>
<dbReference type="SMART" id="SM00437">
    <property type="entry name" value="TOP1Ac"/>
    <property type="match status" value="1"/>
</dbReference>
<dbReference type="Gene3D" id="1.10.290.10">
    <property type="entry name" value="Topoisomerase I, domain 4"/>
    <property type="match status" value="1"/>
</dbReference>
<keyword evidence="4" id="KW-0799">Topoisomerase</keyword>
<dbReference type="KEGG" id="vg:26049255"/>
<dbReference type="InterPro" id="IPR003601">
    <property type="entry name" value="Topo_IA_2"/>
</dbReference>
<feature type="region of interest" description="Disordered" evidence="7">
    <location>
        <begin position="324"/>
        <end position="344"/>
    </location>
</feature>
<dbReference type="OrthoDB" id="1523at10239"/>
<keyword evidence="11" id="KW-1185">Reference proteome</keyword>
<organism evidence="10 11">
    <name type="scientific">Chrysochromulina ericina virus CeV-01B</name>
    <dbReference type="NCBI Taxonomy" id="3070830"/>
    <lineage>
        <taxon>Viruses</taxon>
        <taxon>Varidnaviria</taxon>
        <taxon>Bamfordvirae</taxon>
        <taxon>Nucleocytoviricota</taxon>
        <taxon>Megaviricetes</taxon>
        <taxon>Imitervirales</taxon>
        <taxon>Mesomimiviridae</taxon>
        <taxon>Tethysvirus</taxon>
        <taxon>Tethysvirus raunefjordenense</taxon>
    </lineage>
</organism>
<dbReference type="InterPro" id="IPR006171">
    <property type="entry name" value="TOPRIM_dom"/>
</dbReference>
<evidence type="ECO:0000256" key="4">
    <source>
        <dbReference type="ARBA" id="ARBA00023029"/>
    </source>
</evidence>
<dbReference type="Gene3D" id="2.70.20.10">
    <property type="entry name" value="Topoisomerase I, domain 3"/>
    <property type="match status" value="1"/>
</dbReference>
<dbReference type="GO" id="GO:0006265">
    <property type="term" value="P:DNA topological change"/>
    <property type="evidence" value="ECO:0007669"/>
    <property type="project" value="InterPro"/>
</dbReference>
<dbReference type="SMART" id="SM00436">
    <property type="entry name" value="TOP1Bc"/>
    <property type="match status" value="1"/>
</dbReference>
<comment type="catalytic activity">
    <reaction evidence="1">
        <text>ATP-independent breakage of single-stranded DNA, followed by passage and rejoining.</text>
        <dbReference type="EC" id="5.6.2.1"/>
    </reaction>
</comment>
<evidence type="ECO:0000256" key="6">
    <source>
        <dbReference type="ARBA" id="ARBA00023235"/>
    </source>
</evidence>
<dbReference type="PROSITE" id="PS52039">
    <property type="entry name" value="TOPO_IA_2"/>
    <property type="match status" value="1"/>
</dbReference>
<dbReference type="InterPro" id="IPR013824">
    <property type="entry name" value="Topo_IA_cen_sub1"/>
</dbReference>
<dbReference type="SUPFAM" id="SSF56712">
    <property type="entry name" value="Prokaryotic type I DNA topoisomerase"/>
    <property type="match status" value="1"/>
</dbReference>
<feature type="compositionally biased region" description="Basic and acidic residues" evidence="7">
    <location>
        <begin position="332"/>
        <end position="344"/>
    </location>
</feature>
<evidence type="ECO:0000313" key="10">
    <source>
        <dbReference type="EMBL" id="ALH23294.1"/>
    </source>
</evidence>
<dbReference type="SMART" id="SM00493">
    <property type="entry name" value="TOPRIM"/>
    <property type="match status" value="1"/>
</dbReference>
<protein>
    <recommendedName>
        <fullName evidence="3">DNA topoisomerase</fullName>
        <ecNumber evidence="3">5.6.2.1</ecNumber>
    </recommendedName>
</protein>
<dbReference type="Proteomes" id="UP000203826">
    <property type="component" value="Segment"/>
</dbReference>
<comment type="similarity">
    <text evidence="2">Belongs to the type IA topoisomerase family.</text>
</comment>
<evidence type="ECO:0000259" key="8">
    <source>
        <dbReference type="PROSITE" id="PS50880"/>
    </source>
</evidence>
<dbReference type="Gene3D" id="3.40.50.140">
    <property type="match status" value="1"/>
</dbReference>
<evidence type="ECO:0000256" key="2">
    <source>
        <dbReference type="ARBA" id="ARBA00009446"/>
    </source>
</evidence>
<feature type="domain" description="Topo IA-type catalytic" evidence="9">
    <location>
        <begin position="128"/>
        <end position="594"/>
    </location>
</feature>
<dbReference type="EMBL" id="KT820662">
    <property type="protein sequence ID" value="ALH23294.1"/>
    <property type="molecule type" value="Genomic_DNA"/>
</dbReference>
<accession>A0A0N9R437</accession>
<evidence type="ECO:0000256" key="5">
    <source>
        <dbReference type="ARBA" id="ARBA00023125"/>
    </source>
</evidence>
<gene>
    <name evidence="10" type="ORF">ceV_388</name>
</gene>
<evidence type="ECO:0000256" key="1">
    <source>
        <dbReference type="ARBA" id="ARBA00000213"/>
    </source>
</evidence>
<dbReference type="PANTHER" id="PTHR42785:SF1">
    <property type="entry name" value="DNA TOPOISOMERASE"/>
    <property type="match status" value="1"/>
</dbReference>
<dbReference type="InterPro" id="IPR000380">
    <property type="entry name" value="Topo_IA"/>
</dbReference>
<evidence type="ECO:0000256" key="7">
    <source>
        <dbReference type="SAM" id="MobiDB-lite"/>
    </source>
</evidence>
<dbReference type="InterPro" id="IPR013826">
    <property type="entry name" value="Topo_IA_cen_sub3"/>
</dbReference>
<sequence length="777" mass="89975">MPYTLVIVESPAKCQKIESYLGPGYKCIASYGHLQQLNSLNDIDISNNFKPKFIPIDTKRQQINKIKQLVSQSKEVVLATDDDREGEAISWHICQLFDLSITNTKRIIFHEVTKPAITKAINNPTTLNMSLVNAQLGRQILDLIVGYKISPVLWEQISRTMKLSAGRCQTPALKLVYENFIDINNSPGTKSYNTTGYFTDKNLPFILNHNYDNEDKMVEFLEITTEHDHILTCDKPKDSIRKSPQPFTTSTLQQTSSNELHISPKDTMQICQKLYEGGYITYMRTDSKIYSKDFVDKTIEYINKNYGVEYSCKTTNVLTDSLASKSNKKKGTKQEDDSKAQEAHEAIRPTNICVTKLPDDGDFTARERKLYYLIWKNTIESCMTDALFKTILARITAPEKYEYRYTCENLVFLGWKIIDYNHKQDSVIDSTKTMAYEYLPKIINKTIPYKKIVCKFTLKDLKSHYTEAKLVQLLEQKGIGRPSTFSSLIEKIQQRGYVKRENIKGKTISCTDFELENDEILETKNKREFGNEKNKLVIQQTGILVIELLIKKYSDIFNYEYTKQMEDILDIIAKGEKEYHYLCRECLEQINTINDTMKIKKSEAIIIDDNHTYVIGKHGPVIKSTKTNKTEFISVKKDLDLEKLKNGEYKLEDIIQNSQINKILGRYENQELLLKKGKFGLYVTWGNNKKSIDTININEDDITLDDVITFINKNKTNSNIIREITKEISIRTGQYGHYIFYKTTKMTKPKFIKLNNFEEDYLTCSTDTILTWLKDKL</sequence>
<keyword evidence="6" id="KW-0413">Isomerase</keyword>
<dbReference type="GO" id="GO:0003917">
    <property type="term" value="F:DNA topoisomerase type I (single strand cut, ATP-independent) activity"/>
    <property type="evidence" value="ECO:0007669"/>
    <property type="project" value="UniProtKB-EC"/>
</dbReference>
<dbReference type="PROSITE" id="PS00396">
    <property type="entry name" value="TOPO_IA_1"/>
    <property type="match status" value="1"/>
</dbReference>
<dbReference type="Pfam" id="PF01131">
    <property type="entry name" value="Topoisom_bac"/>
    <property type="match status" value="1"/>
</dbReference>
<dbReference type="InterPro" id="IPR013825">
    <property type="entry name" value="Topo_IA_cen_sub2"/>
</dbReference>
<dbReference type="InterPro" id="IPR013497">
    <property type="entry name" value="Topo_IA_cen"/>
</dbReference>
<dbReference type="Gene3D" id="1.10.460.10">
    <property type="entry name" value="Topoisomerase I, domain 2"/>
    <property type="match status" value="1"/>
</dbReference>